<dbReference type="Pfam" id="PF00920">
    <property type="entry name" value="ILVD_EDD_N"/>
    <property type="match status" value="1"/>
</dbReference>
<dbReference type="EC" id="4.2.1.25" evidence="8"/>
<evidence type="ECO:0000256" key="5">
    <source>
        <dbReference type="ARBA" id="ARBA00023239"/>
    </source>
</evidence>
<proteinExistence type="inferred from homology"/>
<dbReference type="InterPro" id="IPR042096">
    <property type="entry name" value="Dihydro-acid_dehy_C"/>
</dbReference>
<evidence type="ECO:0000256" key="3">
    <source>
        <dbReference type="ARBA" id="ARBA00023004"/>
    </source>
</evidence>
<comment type="caution">
    <text evidence="8">The sequence shown here is derived from an EMBL/GenBank/DDBJ whole genome shotgun (WGS) entry which is preliminary data.</text>
</comment>
<dbReference type="SUPFAM" id="SSF52016">
    <property type="entry name" value="LeuD/IlvD-like"/>
    <property type="match status" value="1"/>
</dbReference>
<sequence>MAPYRSSEWFGKTGKMGFLYRSWMKNQGTPDHMFDGRPVIGICNTWSELTPCNGHFRDLAESVKRGVLEAGGFPVEFPIMSLGETLLKPTAMLFRNLASMDTEESIRGNPIDGVVLLTGCDKTTPSTMMGAASVDLPTIVVPGGPMLNGKYKGTDIGSGTAVWKLTDDLKTNKISYNEYLAAEGCMSRSAGHCMTMGTASTMACMVESLGMCLPGSAATPAVDSRKKIMAHMSGRRIVEMVKEDLKISKVLTRAAFENAIKVNAAIGGSSNFVIHLTAIAGRIGVELNLDDFDKLGSKIPLLLNLMPSGKYLMEDFYYAGGLPVIIDQLRKELNMENITVTGKGHGENIAELNTCYNTEVIAPLNEPLIPEAGIAVLKGNLAVNGAVIKPSAASPELMVHTGRAVVFETIEDYHARVDDPELDIDETCVMVLQNVGPVGYPGMPEVGNMILPQKLLEKGITDMVRISDGRMSGTAYGTVVLHVSPEAAIGGALALVKNGDMITLDVPARKIHLEVSDEELALRRAQWVQPAYHTDRGYVSMYQRHVQQADKGADLDFLVGGSGSSVQRDSH</sequence>
<dbReference type="Proteomes" id="UP001258315">
    <property type="component" value="Unassembled WGS sequence"/>
</dbReference>
<dbReference type="Gene3D" id="3.50.30.80">
    <property type="entry name" value="IlvD/EDD C-terminal domain-like"/>
    <property type="match status" value="1"/>
</dbReference>
<comment type="similarity">
    <text evidence="1">Belongs to the IlvD/Edd family.</text>
</comment>
<evidence type="ECO:0000259" key="6">
    <source>
        <dbReference type="Pfam" id="PF00920"/>
    </source>
</evidence>
<evidence type="ECO:0000256" key="4">
    <source>
        <dbReference type="ARBA" id="ARBA00023014"/>
    </source>
</evidence>
<dbReference type="PANTHER" id="PTHR43183">
    <property type="entry name" value="HYPOTHETICAL DIHYDROXYACID DEHYDRATASE (EUROFUNG)-RELATED"/>
    <property type="match status" value="1"/>
</dbReference>
<name>A0ABU3H0B5_9SPHI</name>
<gene>
    <name evidence="8" type="ORF">QE417_004530</name>
</gene>
<evidence type="ECO:0000259" key="7">
    <source>
        <dbReference type="Pfam" id="PF24877"/>
    </source>
</evidence>
<keyword evidence="3" id="KW-0408">Iron</keyword>
<organism evidence="8 9">
    <name type="scientific">Mucilaginibacter terrae</name>
    <dbReference type="NCBI Taxonomy" id="1955052"/>
    <lineage>
        <taxon>Bacteria</taxon>
        <taxon>Pseudomonadati</taxon>
        <taxon>Bacteroidota</taxon>
        <taxon>Sphingobacteriia</taxon>
        <taxon>Sphingobacteriales</taxon>
        <taxon>Sphingobacteriaceae</taxon>
        <taxon>Mucilaginibacter</taxon>
    </lineage>
</organism>
<evidence type="ECO:0000256" key="2">
    <source>
        <dbReference type="ARBA" id="ARBA00022723"/>
    </source>
</evidence>
<dbReference type="PANTHER" id="PTHR43183:SF1">
    <property type="entry name" value="HYPOTHETICAL DIHYDROXY-ACID DEHYDRATASE (EUROFUNG)-RELATED"/>
    <property type="match status" value="1"/>
</dbReference>
<dbReference type="EMBL" id="JAVLVU010000001">
    <property type="protein sequence ID" value="MDT3405458.1"/>
    <property type="molecule type" value="Genomic_DNA"/>
</dbReference>
<dbReference type="GO" id="GO:0050020">
    <property type="term" value="F:L-arabinonate dehydratase activity"/>
    <property type="evidence" value="ECO:0007669"/>
    <property type="project" value="UniProtKB-EC"/>
</dbReference>
<dbReference type="RefSeq" id="WP_311954033.1">
    <property type="nucleotide sequence ID" value="NZ_JAVLVU010000001.1"/>
</dbReference>
<evidence type="ECO:0000313" key="9">
    <source>
        <dbReference type="Proteomes" id="UP001258315"/>
    </source>
</evidence>
<accession>A0ABU3H0B5</accession>
<dbReference type="SUPFAM" id="SSF143975">
    <property type="entry name" value="IlvD/EDD N-terminal domain-like"/>
    <property type="match status" value="1"/>
</dbReference>
<dbReference type="InterPro" id="IPR052352">
    <property type="entry name" value="Sugar_Degrad_Dehydratases"/>
</dbReference>
<dbReference type="Pfam" id="PF24877">
    <property type="entry name" value="ILV_EDD_C"/>
    <property type="match status" value="1"/>
</dbReference>
<feature type="domain" description="Dihydroxy-acid/6-phosphogluconate dehydratase C-terminal" evidence="7">
    <location>
        <begin position="359"/>
        <end position="553"/>
    </location>
</feature>
<dbReference type="InterPro" id="IPR000581">
    <property type="entry name" value="ILV_EDD_N"/>
</dbReference>
<dbReference type="InterPro" id="IPR037237">
    <property type="entry name" value="IlvD/EDD_N"/>
</dbReference>
<dbReference type="NCBIfam" id="NF009560">
    <property type="entry name" value="PRK13017.1"/>
    <property type="match status" value="1"/>
</dbReference>
<reference evidence="9" key="1">
    <citation type="submission" date="2023-07" db="EMBL/GenBank/DDBJ databases">
        <title>Functional and genomic diversity of the sorghum phyllosphere microbiome.</title>
        <authorList>
            <person name="Shade A."/>
        </authorList>
    </citation>
    <scope>NUCLEOTIDE SEQUENCE [LARGE SCALE GENOMIC DNA]</scope>
    <source>
        <strain evidence="9">SORGH_AS_0422</strain>
    </source>
</reference>
<dbReference type="NCBIfam" id="NF004784">
    <property type="entry name" value="PRK06131.1"/>
    <property type="match status" value="1"/>
</dbReference>
<keyword evidence="5 8" id="KW-0456">Lyase</keyword>
<dbReference type="InterPro" id="IPR056740">
    <property type="entry name" value="ILV_EDD_C"/>
</dbReference>
<protein>
    <submittedName>
        <fullName evidence="8">L-arabonate dehydrase</fullName>
        <ecNumber evidence="8">4.2.1.25</ecNumber>
    </submittedName>
</protein>
<feature type="domain" description="Dihydroxy-acid/6-phosphogluconate dehydratase N-terminal" evidence="6">
    <location>
        <begin position="37"/>
        <end position="348"/>
    </location>
</feature>
<keyword evidence="9" id="KW-1185">Reference proteome</keyword>
<evidence type="ECO:0000313" key="8">
    <source>
        <dbReference type="EMBL" id="MDT3405458.1"/>
    </source>
</evidence>
<evidence type="ECO:0000256" key="1">
    <source>
        <dbReference type="ARBA" id="ARBA00006486"/>
    </source>
</evidence>
<keyword evidence="4" id="KW-0411">Iron-sulfur</keyword>
<keyword evidence="2" id="KW-0479">Metal-binding</keyword>